<dbReference type="GO" id="GO:0032543">
    <property type="term" value="P:mitochondrial translation"/>
    <property type="evidence" value="ECO:0007669"/>
    <property type="project" value="TreeGrafter"/>
</dbReference>
<dbReference type="PROSITE" id="PS00301">
    <property type="entry name" value="G_TR_1"/>
    <property type="match status" value="1"/>
</dbReference>
<dbReference type="InterPro" id="IPR020568">
    <property type="entry name" value="Ribosomal_Su5_D2-typ_SF"/>
</dbReference>
<dbReference type="PROSITE" id="PS51722">
    <property type="entry name" value="G_TR_2"/>
    <property type="match status" value="1"/>
</dbReference>
<dbReference type="PRINTS" id="PR00315">
    <property type="entry name" value="ELONGATNFCT"/>
</dbReference>
<dbReference type="GO" id="GO:0005759">
    <property type="term" value="C:mitochondrial matrix"/>
    <property type="evidence" value="ECO:0007669"/>
    <property type="project" value="UniProtKB-ARBA"/>
</dbReference>
<dbReference type="SUPFAM" id="SSF54980">
    <property type="entry name" value="EF-G C-terminal domain-like"/>
    <property type="match status" value="2"/>
</dbReference>
<dbReference type="CDD" id="cd16262">
    <property type="entry name" value="EFG_III"/>
    <property type="match status" value="1"/>
</dbReference>
<feature type="domain" description="Tr-type G" evidence="7">
    <location>
        <begin position="50"/>
        <end position="344"/>
    </location>
</feature>
<keyword evidence="5" id="KW-0342">GTP-binding</keyword>
<sequence length="841" mass="91045">MALAIAARRLAAASIRILRHKPSLIPPIIDRSFTSCSPSYSEKISSSSLLNIRNLGIIAHIDAGKTTTTERMLHYAGYTRSIGDVDDGDTVMDYLPAERQRGITIQSAAITFGWRDCQLNLIDTPGHVDFTVEVERAMRVLDGAVTIVDAVAGVQAQTKTVWAQATRYGIPRVVFINKMDRDGANWRKCARDVQEKLGARPLVLMIPENSEHWVRLKGKNLETWLDIVTMERIVFDIAADNTGSTVRRMALTEDRYPEAYAAAAEARVQLVESLAEIDHLIVDVFLSDSVDGDHLAVPAEEISKAIRRATLASLACPVLLGASFQNIGVQPLLDAIIDYLPSPADRPLPLATTNTLMANKTKKSSKDISNSLVEVRLEAQDKLVAFAFKVIVDQQRGPMVFVRVYSGALDSRMTLINATRGGIKERATRLLQMYADTTEEIQSIQCGHIGVVLGLKQTKTGDTLLHPQHPALAKSSIKAGKKQKPTSALGDSAVPVGLQLHGIEVPPPVFFCSVEADSPQDEKPLEEALANLTLEDPSLHVSQDVETGQTLLSGMGELHLEVIRDRLLNDMKINARFGTMRVSYREMPGKPVSADFVYAKEIAGKAARASMKVAVQPVDEHSGGDGSGNLIRNEEEVLAASDGNLIHVEMPAKGLSSQENAVVVVAAHSEQFEAIRLAIIEGVQAALFRGSLLGFPVARSYVLVSKIGYYGDEISTLAAYRACAGQAVHQAMGASSPALLEPIARATVMCPERHIGAVLSDLNGLRRGRVLSLDDSDADGIDSTSITKVLVAEVPLSTMVGYSSQLRSLTAGCAAFTMEVVGFGPMSMQQQQQIMKEARGY</sequence>
<proteinExistence type="predicted"/>
<name>A0A9W7XK65_9FUNG</name>
<evidence type="ECO:0000256" key="3">
    <source>
        <dbReference type="ARBA" id="ARBA00022917"/>
    </source>
</evidence>
<keyword evidence="4" id="KW-0496">Mitochondrion</keyword>
<dbReference type="InterPro" id="IPR005225">
    <property type="entry name" value="Small_GTP-bd"/>
</dbReference>
<dbReference type="SUPFAM" id="SSF54211">
    <property type="entry name" value="Ribosomal protein S5 domain 2-like"/>
    <property type="match status" value="1"/>
</dbReference>
<dbReference type="FunFam" id="3.30.70.240:FF:000001">
    <property type="entry name" value="Elongation factor G"/>
    <property type="match status" value="1"/>
</dbReference>
<organism evidence="8 9">
    <name type="scientific">Coemansia asiatica</name>
    <dbReference type="NCBI Taxonomy" id="1052880"/>
    <lineage>
        <taxon>Eukaryota</taxon>
        <taxon>Fungi</taxon>
        <taxon>Fungi incertae sedis</taxon>
        <taxon>Zoopagomycota</taxon>
        <taxon>Kickxellomycotina</taxon>
        <taxon>Kickxellomycetes</taxon>
        <taxon>Kickxellales</taxon>
        <taxon>Kickxellaceae</taxon>
        <taxon>Coemansia</taxon>
    </lineage>
</organism>
<dbReference type="Pfam" id="PF00679">
    <property type="entry name" value="EFG_C"/>
    <property type="match status" value="1"/>
</dbReference>
<dbReference type="CDD" id="cd01886">
    <property type="entry name" value="EF-G"/>
    <property type="match status" value="1"/>
</dbReference>
<keyword evidence="9" id="KW-1185">Reference proteome</keyword>
<dbReference type="GO" id="GO:0005525">
    <property type="term" value="F:GTP binding"/>
    <property type="evidence" value="ECO:0007669"/>
    <property type="project" value="UniProtKB-KW"/>
</dbReference>
<dbReference type="Gene3D" id="3.40.50.300">
    <property type="entry name" value="P-loop containing nucleotide triphosphate hydrolases"/>
    <property type="match status" value="1"/>
</dbReference>
<dbReference type="Gene3D" id="2.40.30.10">
    <property type="entry name" value="Translation factors"/>
    <property type="match status" value="1"/>
</dbReference>
<dbReference type="Proteomes" id="UP001145021">
    <property type="component" value="Unassembled WGS sequence"/>
</dbReference>
<keyword evidence="3" id="KW-0648">Protein biosynthesis</keyword>
<evidence type="ECO:0000259" key="7">
    <source>
        <dbReference type="PROSITE" id="PS51722"/>
    </source>
</evidence>
<dbReference type="NCBIfam" id="TIGR00231">
    <property type="entry name" value="small_GTP"/>
    <property type="match status" value="1"/>
</dbReference>
<accession>A0A9W7XK65</accession>
<evidence type="ECO:0000256" key="6">
    <source>
        <dbReference type="ARBA" id="ARBA00024731"/>
    </source>
</evidence>
<dbReference type="PANTHER" id="PTHR43261">
    <property type="entry name" value="TRANSLATION ELONGATION FACTOR G-RELATED"/>
    <property type="match status" value="1"/>
</dbReference>
<dbReference type="PANTHER" id="PTHR43261:SF1">
    <property type="entry name" value="RIBOSOME-RELEASING FACTOR 2, MITOCHONDRIAL"/>
    <property type="match status" value="1"/>
</dbReference>
<dbReference type="InterPro" id="IPR053905">
    <property type="entry name" value="EF-G-like_DII"/>
</dbReference>
<dbReference type="Pfam" id="PF00009">
    <property type="entry name" value="GTP_EFTU"/>
    <property type="match status" value="1"/>
</dbReference>
<evidence type="ECO:0000313" key="8">
    <source>
        <dbReference type="EMBL" id="KAJ1644956.1"/>
    </source>
</evidence>
<gene>
    <name evidence="8" type="primary">MEF2</name>
    <name evidence="8" type="ORF">LPJ64_003400</name>
</gene>
<keyword evidence="2" id="KW-0547">Nucleotide-binding</keyword>
<dbReference type="InterPro" id="IPR009000">
    <property type="entry name" value="Transl_B-barrel_sf"/>
</dbReference>
<dbReference type="InterPro" id="IPR041095">
    <property type="entry name" value="EFG_II"/>
</dbReference>
<dbReference type="Gene3D" id="3.30.70.240">
    <property type="match status" value="1"/>
</dbReference>
<dbReference type="InterPro" id="IPR031157">
    <property type="entry name" value="G_TR_CS"/>
</dbReference>
<evidence type="ECO:0000256" key="5">
    <source>
        <dbReference type="ARBA" id="ARBA00023134"/>
    </source>
</evidence>
<dbReference type="InterPro" id="IPR014721">
    <property type="entry name" value="Ribsml_uS5_D2-typ_fold_subgr"/>
</dbReference>
<dbReference type="SUPFAM" id="SSF50447">
    <property type="entry name" value="Translation proteins"/>
    <property type="match status" value="1"/>
</dbReference>
<dbReference type="EMBL" id="JANBOH010000132">
    <property type="protein sequence ID" value="KAJ1644956.1"/>
    <property type="molecule type" value="Genomic_DNA"/>
</dbReference>
<dbReference type="InterPro" id="IPR035649">
    <property type="entry name" value="EFG_V"/>
</dbReference>
<evidence type="ECO:0000256" key="4">
    <source>
        <dbReference type="ARBA" id="ARBA00023128"/>
    </source>
</evidence>
<dbReference type="InterPro" id="IPR009022">
    <property type="entry name" value="EFG_III"/>
</dbReference>
<comment type="function">
    <text evidence="6">Catalyzes the GTP-dependent ribosomal translocation step during translation elongation. During this step, the ribosome changes from the pre-translocational (PRE) to the post-translocational (POST) state as the newly formed A-site-bound peptidyl-tRNA and P-site-bound deacylated tRNA move to the P and E sites, respectively. Catalyzes the coordinated movement of the two tRNA molecules, the mRNA and conformational changes in the ribosome.</text>
</comment>
<dbReference type="InterPro" id="IPR000795">
    <property type="entry name" value="T_Tr_GTP-bd_dom"/>
</dbReference>
<dbReference type="InterPro" id="IPR035647">
    <property type="entry name" value="EFG_III/V"/>
</dbReference>
<evidence type="ECO:0000256" key="2">
    <source>
        <dbReference type="ARBA" id="ARBA00022741"/>
    </source>
</evidence>
<dbReference type="Gene3D" id="3.30.70.870">
    <property type="entry name" value="Elongation Factor G (Translational Gtpase), domain 3"/>
    <property type="match status" value="1"/>
</dbReference>
<dbReference type="CDD" id="cd03713">
    <property type="entry name" value="EFG_mtEFG_C"/>
    <property type="match status" value="1"/>
</dbReference>
<dbReference type="GO" id="GO:0032790">
    <property type="term" value="P:ribosome disassembly"/>
    <property type="evidence" value="ECO:0007669"/>
    <property type="project" value="TreeGrafter"/>
</dbReference>
<evidence type="ECO:0000313" key="9">
    <source>
        <dbReference type="Proteomes" id="UP001145021"/>
    </source>
</evidence>
<dbReference type="FunFam" id="3.40.50.300:FF:000514">
    <property type="entry name" value="Ribosome-releasing factor 2, mitochondrial"/>
    <property type="match status" value="1"/>
</dbReference>
<evidence type="ECO:0000256" key="1">
    <source>
        <dbReference type="ARBA" id="ARBA00017891"/>
    </source>
</evidence>
<dbReference type="Pfam" id="PF22042">
    <property type="entry name" value="EF-G_D2"/>
    <property type="match status" value="1"/>
</dbReference>
<dbReference type="GO" id="GO:0003924">
    <property type="term" value="F:GTPase activity"/>
    <property type="evidence" value="ECO:0007669"/>
    <property type="project" value="InterPro"/>
</dbReference>
<dbReference type="InterPro" id="IPR000640">
    <property type="entry name" value="EFG_V-like"/>
</dbReference>
<reference evidence="8" key="1">
    <citation type="submission" date="2022-07" db="EMBL/GenBank/DDBJ databases">
        <title>Phylogenomic reconstructions and comparative analyses of Kickxellomycotina fungi.</title>
        <authorList>
            <person name="Reynolds N.K."/>
            <person name="Stajich J.E."/>
            <person name="Barry K."/>
            <person name="Grigoriev I.V."/>
            <person name="Crous P."/>
            <person name="Smith M.E."/>
        </authorList>
    </citation>
    <scope>NUCLEOTIDE SEQUENCE</scope>
    <source>
        <strain evidence="8">NBRC 105413</strain>
    </source>
</reference>
<dbReference type="Pfam" id="PF14492">
    <property type="entry name" value="EFG_III"/>
    <property type="match status" value="1"/>
</dbReference>
<protein>
    <recommendedName>
        <fullName evidence="1">Elongation factor 2</fullName>
    </recommendedName>
</protein>
<dbReference type="InterPro" id="IPR027417">
    <property type="entry name" value="P-loop_NTPase"/>
</dbReference>
<dbReference type="Gene3D" id="3.30.230.10">
    <property type="match status" value="1"/>
</dbReference>
<dbReference type="AlphaFoldDB" id="A0A9W7XK65"/>
<comment type="caution">
    <text evidence="8">The sequence shown here is derived from an EMBL/GenBank/DDBJ whole genome shotgun (WGS) entry which is preliminary data.</text>
</comment>
<dbReference type="SUPFAM" id="SSF52540">
    <property type="entry name" value="P-loop containing nucleoside triphosphate hydrolases"/>
    <property type="match status" value="1"/>
</dbReference>
<dbReference type="SMART" id="SM00838">
    <property type="entry name" value="EFG_C"/>
    <property type="match status" value="1"/>
</dbReference>